<gene>
    <name evidence="2" type="ORF">A5634_15870</name>
</gene>
<dbReference type="EMBL" id="LZLS01000025">
    <property type="protein sequence ID" value="OBK30549.1"/>
    <property type="molecule type" value="Genomic_DNA"/>
</dbReference>
<dbReference type="Proteomes" id="UP000093928">
    <property type="component" value="Unassembled WGS sequence"/>
</dbReference>
<evidence type="ECO:0000313" key="3">
    <source>
        <dbReference type="Proteomes" id="UP000093928"/>
    </source>
</evidence>
<dbReference type="OrthoDB" id="4464925at2"/>
<organism evidence="2 3">
    <name type="scientific">Mycobacterium asiaticum</name>
    <dbReference type="NCBI Taxonomy" id="1790"/>
    <lineage>
        <taxon>Bacteria</taxon>
        <taxon>Bacillati</taxon>
        <taxon>Actinomycetota</taxon>
        <taxon>Actinomycetes</taxon>
        <taxon>Mycobacteriales</taxon>
        <taxon>Mycobacteriaceae</taxon>
        <taxon>Mycobacterium</taxon>
    </lineage>
</organism>
<evidence type="ECO:0000256" key="1">
    <source>
        <dbReference type="SAM" id="MobiDB-lite"/>
    </source>
</evidence>
<name>A0A1A3PB75_MYCAS</name>
<comment type="caution">
    <text evidence="2">The sequence shown here is derived from an EMBL/GenBank/DDBJ whole genome shotgun (WGS) entry which is preliminary data.</text>
</comment>
<dbReference type="AlphaFoldDB" id="A0A1A3PB75"/>
<feature type="region of interest" description="Disordered" evidence="1">
    <location>
        <begin position="172"/>
        <end position="195"/>
    </location>
</feature>
<sequence>MSTTSLEAPAGYQLPRNVFFSEHWVATPAVDLMSPEGTYIRAYAEADRVADYNVGRAEGSYPGFAKAARDRRHHWLGTGFPAKGFSTNWVHDFKAGPEGSATAVVCYAGEVSLSGSLPDNYGILKRAIEFQRVGAAPPASQKGVARAPLVSVFGDWYTSKFNTLYPVMDPECATDPPPVDKGPVSTPGWPDQPGV</sequence>
<protein>
    <submittedName>
        <fullName evidence="2">Uncharacterized protein</fullName>
    </submittedName>
</protein>
<reference evidence="2 3" key="1">
    <citation type="submission" date="2016-06" db="EMBL/GenBank/DDBJ databases">
        <authorList>
            <person name="Kjaerup R.B."/>
            <person name="Dalgaard T.S."/>
            <person name="Juul-Madsen H.R."/>
        </authorList>
    </citation>
    <scope>NUCLEOTIDE SEQUENCE [LARGE SCALE GENOMIC DNA]</scope>
    <source>
        <strain evidence="2 3">1165133.8</strain>
    </source>
</reference>
<evidence type="ECO:0000313" key="2">
    <source>
        <dbReference type="EMBL" id="OBK30549.1"/>
    </source>
</evidence>
<dbReference type="RefSeq" id="WP_065142630.1">
    <property type="nucleotide sequence ID" value="NZ_LZLS01000025.1"/>
</dbReference>
<accession>A0A1A3PB75</accession>
<proteinExistence type="predicted"/>